<dbReference type="EMBL" id="PVNG01000025">
    <property type="protein sequence ID" value="PRX55834.1"/>
    <property type="molecule type" value="Genomic_DNA"/>
</dbReference>
<dbReference type="RefSeq" id="WP_146178536.1">
    <property type="nucleotide sequence ID" value="NZ_PVNG01000025.1"/>
</dbReference>
<accession>A0A2T0ME54</accession>
<keyword evidence="1" id="KW-0732">Signal</keyword>
<gene>
    <name evidence="2" type="ORF">B0I32_12554</name>
</gene>
<dbReference type="PROSITE" id="PS51257">
    <property type="entry name" value="PROKAR_LIPOPROTEIN"/>
    <property type="match status" value="1"/>
</dbReference>
<dbReference type="AlphaFoldDB" id="A0A2T0ME54"/>
<comment type="caution">
    <text evidence="2">The sequence shown here is derived from an EMBL/GenBank/DDBJ whole genome shotgun (WGS) entry which is preliminary data.</text>
</comment>
<sequence length="308" mass="33084">MKRNIGRCLPAAVCMIIVTGCTASGRVAPAPVLPTPRAVADLVLPMDAFDLPAPARELVDKARFLLLAGCTGTFGARLERTPYPDHPLPRNALAMGWLDGAQAAKHGYANPPSRMNPGYTGYVVTDDQAAVLDGTKRSFRGRPLPAGGCAGATEAFLGRGTLDLLAGRPARLREEQDLFILADAAAEAAFRDSRSRAAERAWSACMKAVGLDYPDTSAAIGDPRWAVTAANDELPRVPLSAAELETARADVACRTRTNYHGVRLAALRDAQQKIIAKNRDRLNRIKIINQVQLENARKFLAGEHAAPW</sequence>
<reference evidence="2 3" key="1">
    <citation type="submission" date="2018-03" db="EMBL/GenBank/DDBJ databases">
        <title>Genomic Encyclopedia of Type Strains, Phase III (KMG-III): the genomes of soil and plant-associated and newly described type strains.</title>
        <authorList>
            <person name="Whitman W."/>
        </authorList>
    </citation>
    <scope>NUCLEOTIDE SEQUENCE [LARGE SCALE GENOMIC DNA]</scope>
    <source>
        <strain evidence="2 3">CGMCC 4.7104</strain>
    </source>
</reference>
<feature type="chain" id="PRO_5039432473" evidence="1">
    <location>
        <begin position="24"/>
        <end position="308"/>
    </location>
</feature>
<feature type="signal peptide" evidence="1">
    <location>
        <begin position="1"/>
        <end position="23"/>
    </location>
</feature>
<name>A0A2T0ME54_9ACTN</name>
<keyword evidence="3" id="KW-1185">Reference proteome</keyword>
<evidence type="ECO:0000313" key="3">
    <source>
        <dbReference type="Proteomes" id="UP000238312"/>
    </source>
</evidence>
<protein>
    <submittedName>
        <fullName evidence="2">Uncharacterized protein</fullName>
    </submittedName>
</protein>
<evidence type="ECO:0000313" key="2">
    <source>
        <dbReference type="EMBL" id="PRX55834.1"/>
    </source>
</evidence>
<proteinExistence type="predicted"/>
<evidence type="ECO:0000256" key="1">
    <source>
        <dbReference type="SAM" id="SignalP"/>
    </source>
</evidence>
<dbReference type="Proteomes" id="UP000238312">
    <property type="component" value="Unassembled WGS sequence"/>
</dbReference>
<dbReference type="OrthoDB" id="4800194at2"/>
<organism evidence="2 3">
    <name type="scientific">Nonomuraea fuscirosea</name>
    <dbReference type="NCBI Taxonomy" id="1291556"/>
    <lineage>
        <taxon>Bacteria</taxon>
        <taxon>Bacillati</taxon>
        <taxon>Actinomycetota</taxon>
        <taxon>Actinomycetes</taxon>
        <taxon>Streptosporangiales</taxon>
        <taxon>Streptosporangiaceae</taxon>
        <taxon>Nonomuraea</taxon>
    </lineage>
</organism>